<dbReference type="CDD" id="cd12458">
    <property type="entry name" value="RRM_AtC3H46_like"/>
    <property type="match status" value="1"/>
</dbReference>
<keyword evidence="1 7" id="KW-0479">Metal-binding</keyword>
<accession>A0A9I9D9H1</accession>
<feature type="domain" description="RRM" evidence="9">
    <location>
        <begin position="390"/>
        <end position="472"/>
    </location>
</feature>
<dbReference type="InterPro" id="IPR000571">
    <property type="entry name" value="Znf_CCCH"/>
</dbReference>
<keyword evidence="5" id="KW-0238">DNA-binding</keyword>
<feature type="region of interest" description="Disordered" evidence="8">
    <location>
        <begin position="653"/>
        <end position="683"/>
    </location>
</feature>
<evidence type="ECO:0000256" key="8">
    <source>
        <dbReference type="SAM" id="MobiDB-lite"/>
    </source>
</evidence>
<dbReference type="SUPFAM" id="SSF90229">
    <property type="entry name" value="CCCH zinc finger"/>
    <property type="match status" value="1"/>
</dbReference>
<dbReference type="GO" id="GO:0003677">
    <property type="term" value="F:DNA binding"/>
    <property type="evidence" value="ECO:0007669"/>
    <property type="project" value="UniProtKB-KW"/>
</dbReference>
<dbReference type="Pfam" id="PF23182">
    <property type="entry name" value="PABC_AtC3H46"/>
    <property type="match status" value="1"/>
</dbReference>
<dbReference type="InterPro" id="IPR056276">
    <property type="entry name" value="AtC3H46-like_PABC-like"/>
</dbReference>
<dbReference type="PROSITE" id="PS50103">
    <property type="entry name" value="ZF_C3H1"/>
    <property type="match status" value="1"/>
</dbReference>
<protein>
    <recommendedName>
        <fullName evidence="12">Zinc finger CCCH domain-containing protein 46-like</fullName>
    </recommendedName>
</protein>
<evidence type="ECO:0000256" key="6">
    <source>
        <dbReference type="PROSITE-ProRule" id="PRU00176"/>
    </source>
</evidence>
<evidence type="ECO:0008006" key="12">
    <source>
        <dbReference type="Google" id="ProtNLM"/>
    </source>
</evidence>
<dbReference type="EnsemblPlants" id="MELO3C015164.2.1">
    <property type="protein sequence ID" value="MELO3C015164.2.1"/>
    <property type="gene ID" value="MELO3C015164.2"/>
</dbReference>
<dbReference type="GO" id="GO:0008270">
    <property type="term" value="F:zinc ion binding"/>
    <property type="evidence" value="ECO:0007669"/>
    <property type="project" value="UniProtKB-KW"/>
</dbReference>
<proteinExistence type="predicted"/>
<dbReference type="Gramene" id="MELO3C015164.2.1">
    <property type="protein sequence ID" value="MELO3C015164.2.1"/>
    <property type="gene ID" value="MELO3C015164.2"/>
</dbReference>
<dbReference type="PANTHER" id="PTHR24009:SF41">
    <property type="entry name" value="ZINC FINGER CCCH DOMAIN-CONTAINING PROTEIN 55"/>
    <property type="match status" value="1"/>
</dbReference>
<keyword evidence="2 7" id="KW-0863">Zinc-finger</keyword>
<feature type="compositionally biased region" description="Basic and acidic residues" evidence="8">
    <location>
        <begin position="471"/>
        <end position="480"/>
    </location>
</feature>
<feature type="compositionally biased region" description="Polar residues" evidence="8">
    <location>
        <begin position="85"/>
        <end position="97"/>
    </location>
</feature>
<organism evidence="11">
    <name type="scientific">Cucumis melo</name>
    <name type="common">Muskmelon</name>
    <dbReference type="NCBI Taxonomy" id="3656"/>
    <lineage>
        <taxon>Eukaryota</taxon>
        <taxon>Viridiplantae</taxon>
        <taxon>Streptophyta</taxon>
        <taxon>Embryophyta</taxon>
        <taxon>Tracheophyta</taxon>
        <taxon>Spermatophyta</taxon>
        <taxon>Magnoliopsida</taxon>
        <taxon>eudicotyledons</taxon>
        <taxon>Gunneridae</taxon>
        <taxon>Pentapetalae</taxon>
        <taxon>rosids</taxon>
        <taxon>fabids</taxon>
        <taxon>Cucurbitales</taxon>
        <taxon>Cucurbitaceae</taxon>
        <taxon>Benincaseae</taxon>
        <taxon>Cucumis</taxon>
    </lineage>
</organism>
<dbReference type="PANTHER" id="PTHR24009">
    <property type="entry name" value="RNA-BINDING (RRM/RBD/RNP MOTIFS)"/>
    <property type="match status" value="1"/>
</dbReference>
<name>A0A9I9D9H1_CUCME</name>
<evidence type="ECO:0000256" key="4">
    <source>
        <dbReference type="ARBA" id="ARBA00022884"/>
    </source>
</evidence>
<feature type="region of interest" description="Disordered" evidence="8">
    <location>
        <begin position="471"/>
        <end position="494"/>
    </location>
</feature>
<dbReference type="Pfam" id="PF00642">
    <property type="entry name" value="zf-CCCH"/>
    <property type="match status" value="1"/>
</dbReference>
<dbReference type="FunFam" id="3.30.70.330:FF:000678">
    <property type="entry name" value="zinc finger CCCH domain-containing protein 53-like isoform X2"/>
    <property type="match status" value="1"/>
</dbReference>
<evidence type="ECO:0000256" key="2">
    <source>
        <dbReference type="ARBA" id="ARBA00022771"/>
    </source>
</evidence>
<dbReference type="Gene3D" id="1.20.120.1350">
    <property type="entry name" value="Pneumovirus matrix protein 2 (M2), zinc-binding domain"/>
    <property type="match status" value="1"/>
</dbReference>
<dbReference type="GO" id="GO:0003723">
    <property type="term" value="F:RNA binding"/>
    <property type="evidence" value="ECO:0007669"/>
    <property type="project" value="UniProtKB-UniRule"/>
</dbReference>
<keyword evidence="4 6" id="KW-0694">RNA-binding</keyword>
<evidence type="ECO:0000256" key="1">
    <source>
        <dbReference type="ARBA" id="ARBA00022723"/>
    </source>
</evidence>
<feature type="compositionally biased region" description="Low complexity" evidence="8">
    <location>
        <begin position="108"/>
        <end position="118"/>
    </location>
</feature>
<feature type="region of interest" description="Disordered" evidence="8">
    <location>
        <begin position="66"/>
        <end position="118"/>
    </location>
</feature>
<dbReference type="SUPFAM" id="SSF54928">
    <property type="entry name" value="RNA-binding domain, RBD"/>
    <property type="match status" value="1"/>
</dbReference>
<evidence type="ECO:0000256" key="5">
    <source>
        <dbReference type="ARBA" id="ARBA00023125"/>
    </source>
</evidence>
<reference evidence="11" key="1">
    <citation type="submission" date="2023-03" db="UniProtKB">
        <authorList>
            <consortium name="EnsemblPlants"/>
        </authorList>
    </citation>
    <scope>IDENTIFICATION</scope>
</reference>
<dbReference type="InterPro" id="IPR035979">
    <property type="entry name" value="RBD_domain_sf"/>
</dbReference>
<evidence type="ECO:0000256" key="7">
    <source>
        <dbReference type="PROSITE-ProRule" id="PRU00723"/>
    </source>
</evidence>
<dbReference type="InterPro" id="IPR000504">
    <property type="entry name" value="RRM_dom"/>
</dbReference>
<sequence length="756" mass="84337">MDAYEATTLVYAKIKNLEPENASKIMGFLLIQDLGDKELIRLAFGPETLLHSLILKAKAHLGFPLNSSSSTPSSPSPLNPIARPLNSNPFSQSSPRIPNNGFDLTKNPSSPSTTSSWSLSGITNNVISPKSSPLLSYDSIRAAPFSMPPFMQHKNGFVDSEVIEEPQVNDYLSFLNESSSSRGEDLVDPRTELGRGLQNWTQSMDNADTPFHRRSYSASDVCFGSEDGGFGVGYKPCLYFARGFCKNGSNCKFLHGDFSDSVDPSAAIVGSPSKLEGLFDQREEFMRYKAAQQQRLATASELMAGVSPSQYNKYINFLLQQQNENHRATAAALMMGDEYHKFGMSRSERNDFLALAAEKRNSASRQIYLTFPADSTFKDEDVSEYFRGLRRLAIEALHINLGATFHSNSDDLKFLGAIKFGPVQDVRIPYQQKRMFGFVTFVYPETVKNILAKGNPHFICESRVLVKPYKEKGKVPEKRQQHQQQQLDRGDFSPCLSPSGLDARDPYDLNLGARMMYNTQGMMLRRKLEEQVELQQALELQGRRLLNLQLPDLKNDQLHHHHPHNLPICAPLSIESHNQMNQNIFPPDFINQEASEGHENNQLATNNAISTQQNFQLEENPCFVQSNSGGKATEDGYNSELLEIHKSVEQVLPDSPFASPKKSALGQHSDISSVKADGCGPNTKVREAYSRQKNYPRMYSEIIPTLRSRSITTIIERISTSPHMGEGPKVSHGGTDMLLSFVGPFVRFTPLNRGTG</sequence>
<dbReference type="InterPro" id="IPR036855">
    <property type="entry name" value="Znf_CCCH_sf"/>
</dbReference>
<dbReference type="SMART" id="SM00360">
    <property type="entry name" value="RRM"/>
    <property type="match status" value="1"/>
</dbReference>
<dbReference type="InterPro" id="IPR034365">
    <property type="entry name" value="AtC3H46-like_RRM"/>
</dbReference>
<dbReference type="SMART" id="SM00356">
    <property type="entry name" value="ZnF_C3H1"/>
    <property type="match status" value="1"/>
</dbReference>
<dbReference type="InterPro" id="IPR012677">
    <property type="entry name" value="Nucleotide-bd_a/b_plait_sf"/>
</dbReference>
<evidence type="ECO:0000259" key="10">
    <source>
        <dbReference type="PROSITE" id="PS50103"/>
    </source>
</evidence>
<feature type="zinc finger region" description="C3H1-type" evidence="7">
    <location>
        <begin position="231"/>
        <end position="258"/>
    </location>
</feature>
<evidence type="ECO:0000256" key="3">
    <source>
        <dbReference type="ARBA" id="ARBA00022833"/>
    </source>
</evidence>
<dbReference type="PROSITE" id="PS50102">
    <property type="entry name" value="RRM"/>
    <property type="match status" value="1"/>
</dbReference>
<dbReference type="AlphaFoldDB" id="A0A9I9D9H1"/>
<keyword evidence="3 7" id="KW-0862">Zinc</keyword>
<dbReference type="Gene3D" id="3.30.70.330">
    <property type="match status" value="1"/>
</dbReference>
<feature type="domain" description="C3H1-type" evidence="10">
    <location>
        <begin position="231"/>
        <end position="258"/>
    </location>
</feature>
<evidence type="ECO:0000313" key="11">
    <source>
        <dbReference type="EnsemblPlants" id="MELO3C015164.2.1"/>
    </source>
</evidence>
<evidence type="ECO:0000259" key="9">
    <source>
        <dbReference type="PROSITE" id="PS50102"/>
    </source>
</evidence>